<keyword evidence="2" id="KW-1185">Reference proteome</keyword>
<comment type="caution">
    <text evidence="1">The sequence shown here is derived from an EMBL/GenBank/DDBJ whole genome shotgun (WGS) entry which is preliminary data.</text>
</comment>
<protein>
    <submittedName>
        <fullName evidence="1">Uncharacterized protein</fullName>
    </submittedName>
</protein>
<reference evidence="1 2" key="1">
    <citation type="submission" date="2019-05" db="EMBL/GenBank/DDBJ databases">
        <title>Another draft genome of Portunus trituberculatus and its Hox gene families provides insights of decapod evolution.</title>
        <authorList>
            <person name="Jeong J.-H."/>
            <person name="Song I."/>
            <person name="Kim S."/>
            <person name="Choi T."/>
            <person name="Kim D."/>
            <person name="Ryu S."/>
            <person name="Kim W."/>
        </authorList>
    </citation>
    <scope>NUCLEOTIDE SEQUENCE [LARGE SCALE GENOMIC DNA]</scope>
    <source>
        <tissue evidence="1">Muscle</tissue>
    </source>
</reference>
<sequence length="68" mass="8012">MKDEILLNCHYKHKNIPKTHFLGVTYDSKMTFRTHIAQLARTAAGKLASLRRISWFLDTRGRDLFYKS</sequence>
<gene>
    <name evidence="1" type="ORF">E2C01_024220</name>
</gene>
<dbReference type="EMBL" id="VSRR010002342">
    <property type="protein sequence ID" value="MPC30948.1"/>
    <property type="molecule type" value="Genomic_DNA"/>
</dbReference>
<proteinExistence type="predicted"/>
<evidence type="ECO:0000313" key="1">
    <source>
        <dbReference type="EMBL" id="MPC30948.1"/>
    </source>
</evidence>
<dbReference type="Proteomes" id="UP000324222">
    <property type="component" value="Unassembled WGS sequence"/>
</dbReference>
<dbReference type="AlphaFoldDB" id="A0A5B7EBI0"/>
<evidence type="ECO:0000313" key="2">
    <source>
        <dbReference type="Proteomes" id="UP000324222"/>
    </source>
</evidence>
<name>A0A5B7EBI0_PORTR</name>
<accession>A0A5B7EBI0</accession>
<organism evidence="1 2">
    <name type="scientific">Portunus trituberculatus</name>
    <name type="common">Swimming crab</name>
    <name type="synonym">Neptunus trituberculatus</name>
    <dbReference type="NCBI Taxonomy" id="210409"/>
    <lineage>
        <taxon>Eukaryota</taxon>
        <taxon>Metazoa</taxon>
        <taxon>Ecdysozoa</taxon>
        <taxon>Arthropoda</taxon>
        <taxon>Crustacea</taxon>
        <taxon>Multicrustacea</taxon>
        <taxon>Malacostraca</taxon>
        <taxon>Eumalacostraca</taxon>
        <taxon>Eucarida</taxon>
        <taxon>Decapoda</taxon>
        <taxon>Pleocyemata</taxon>
        <taxon>Brachyura</taxon>
        <taxon>Eubrachyura</taxon>
        <taxon>Portunoidea</taxon>
        <taxon>Portunidae</taxon>
        <taxon>Portuninae</taxon>
        <taxon>Portunus</taxon>
    </lineage>
</organism>